<evidence type="ECO:0000256" key="2">
    <source>
        <dbReference type="SAM" id="MobiDB-lite"/>
    </source>
</evidence>
<dbReference type="EMBL" id="HBUE01125917">
    <property type="protein sequence ID" value="CAG6494759.1"/>
    <property type="molecule type" value="Transcribed_RNA"/>
</dbReference>
<keyword evidence="1" id="KW-0175">Coiled coil</keyword>
<evidence type="ECO:0000313" key="3">
    <source>
        <dbReference type="EMBL" id="CAG6494759.1"/>
    </source>
</evidence>
<name>A0A8D8G5V5_CULPI</name>
<sequence>MHHDIGFSETVSNVVEIARGDHLIGRHHYGRYRYDRATSPAHSPSPTRLDTQISAHHRYNRRIHPYGTTSLCQRSRSPSPARLQELRERERERYHREEVVSRPYIQHTYPVLQSHRDFGRRLPPRPIKPTTLQLKSTNINFPRLNTSPTHSLHLSLNTHSLPYGVHSLPNSRGEIARDPRIYHHTESERDRERDRLRERERDYDSRYVFRDTERELFEIERELERARDSARDTEYERVEPLSYEHLYNLGRTGGSTFGASTVNGFKPKVGMHSIYSESDEGDWC</sequence>
<feature type="compositionally biased region" description="Basic and acidic residues" evidence="2">
    <location>
        <begin position="174"/>
        <end position="195"/>
    </location>
</feature>
<reference evidence="3" key="1">
    <citation type="submission" date="2021-05" db="EMBL/GenBank/DDBJ databases">
        <authorList>
            <person name="Alioto T."/>
            <person name="Alioto T."/>
            <person name="Gomez Garrido J."/>
        </authorList>
    </citation>
    <scope>NUCLEOTIDE SEQUENCE</scope>
</reference>
<organism evidence="3">
    <name type="scientific">Culex pipiens</name>
    <name type="common">House mosquito</name>
    <dbReference type="NCBI Taxonomy" id="7175"/>
    <lineage>
        <taxon>Eukaryota</taxon>
        <taxon>Metazoa</taxon>
        <taxon>Ecdysozoa</taxon>
        <taxon>Arthropoda</taxon>
        <taxon>Hexapoda</taxon>
        <taxon>Insecta</taxon>
        <taxon>Pterygota</taxon>
        <taxon>Neoptera</taxon>
        <taxon>Endopterygota</taxon>
        <taxon>Diptera</taxon>
        <taxon>Nematocera</taxon>
        <taxon>Culicoidea</taxon>
        <taxon>Culicidae</taxon>
        <taxon>Culicinae</taxon>
        <taxon>Culicini</taxon>
        <taxon>Culex</taxon>
        <taxon>Culex</taxon>
    </lineage>
</organism>
<proteinExistence type="predicted"/>
<protein>
    <submittedName>
        <fullName evidence="3">Voltage-dependent calcium channel type A subunit alpha-1</fullName>
    </submittedName>
</protein>
<feature type="region of interest" description="Disordered" evidence="2">
    <location>
        <begin position="170"/>
        <end position="195"/>
    </location>
</feature>
<evidence type="ECO:0000256" key="1">
    <source>
        <dbReference type="SAM" id="Coils"/>
    </source>
</evidence>
<dbReference type="AlphaFoldDB" id="A0A8D8G5V5"/>
<accession>A0A8D8G5V5</accession>
<feature type="coiled-coil region" evidence="1">
    <location>
        <begin position="209"/>
        <end position="236"/>
    </location>
</feature>